<dbReference type="GO" id="GO:0016829">
    <property type="term" value="F:lyase activity"/>
    <property type="evidence" value="ECO:0007669"/>
    <property type="project" value="UniProtKB-KW"/>
</dbReference>
<dbReference type="HOGENOM" id="CLU_101012_0_0_3"/>
<evidence type="ECO:0000256" key="2">
    <source>
        <dbReference type="ARBA" id="ARBA00022738"/>
    </source>
</evidence>
<keyword evidence="2" id="KW-0605">Phycobilisome</keyword>
<accession>B0C519</accession>
<organism evidence="3 4">
    <name type="scientific">Acaryochloris marina (strain MBIC 11017)</name>
    <dbReference type="NCBI Taxonomy" id="329726"/>
    <lineage>
        <taxon>Bacteria</taxon>
        <taxon>Bacillati</taxon>
        <taxon>Cyanobacteriota</taxon>
        <taxon>Cyanophyceae</taxon>
        <taxon>Acaryochloridales</taxon>
        <taxon>Acaryochloridaceae</taxon>
        <taxon>Acaryochloris</taxon>
    </lineage>
</organism>
<reference evidence="3 4" key="1">
    <citation type="journal article" date="2008" name="Proc. Natl. Acad. Sci. U.S.A.">
        <title>Niche adaptation and genome expansion in the chlorophyll d-producing cyanobacterium Acaryochloris marina.</title>
        <authorList>
            <person name="Swingley W.D."/>
            <person name="Chen M."/>
            <person name="Cheung P.C."/>
            <person name="Conrad A.L."/>
            <person name="Dejesa L.C."/>
            <person name="Hao J."/>
            <person name="Honchak B.M."/>
            <person name="Karbach L.E."/>
            <person name="Kurdoglu A."/>
            <person name="Lahiri S."/>
            <person name="Mastrian S.D."/>
            <person name="Miyashita H."/>
            <person name="Page L."/>
            <person name="Ramakrishna P."/>
            <person name="Satoh S."/>
            <person name="Sattley W.M."/>
            <person name="Shimada Y."/>
            <person name="Taylor H.L."/>
            <person name="Tomo T."/>
            <person name="Tsuchiya T."/>
            <person name="Wang Z.T."/>
            <person name="Raymond J."/>
            <person name="Mimuro M."/>
            <person name="Blankenship R.E."/>
            <person name="Touchman J.W."/>
        </authorList>
    </citation>
    <scope>NUCLEOTIDE SEQUENCE [LARGE SCALE GENOMIC DNA]</scope>
    <source>
        <strain evidence="4">MBIC 11017</strain>
    </source>
</reference>
<dbReference type="SUPFAM" id="SSF48371">
    <property type="entry name" value="ARM repeat"/>
    <property type="match status" value="1"/>
</dbReference>
<dbReference type="AlphaFoldDB" id="B0C519"/>
<keyword evidence="1" id="KW-0042">Antenna complex</keyword>
<protein>
    <submittedName>
        <fullName evidence="3">PBS lyase HEAT repeat NblB-like protein</fullName>
    </submittedName>
</protein>
<dbReference type="eggNOG" id="COG1413">
    <property type="taxonomic scope" value="Bacteria"/>
</dbReference>
<dbReference type="GO" id="GO:0016491">
    <property type="term" value="F:oxidoreductase activity"/>
    <property type="evidence" value="ECO:0007669"/>
    <property type="project" value="TreeGrafter"/>
</dbReference>
<dbReference type="Proteomes" id="UP000000268">
    <property type="component" value="Chromosome"/>
</dbReference>
<dbReference type="SMART" id="SM00567">
    <property type="entry name" value="EZ_HEAT"/>
    <property type="match status" value="6"/>
</dbReference>
<gene>
    <name evidence="3" type="primary">nblB</name>
    <name evidence="3" type="ordered locus">AM1_0043</name>
</gene>
<keyword evidence="3" id="KW-0456">Lyase</keyword>
<dbReference type="InterPro" id="IPR011989">
    <property type="entry name" value="ARM-like"/>
</dbReference>
<name>B0C519_ACAM1</name>
<dbReference type="InterPro" id="IPR016024">
    <property type="entry name" value="ARM-type_fold"/>
</dbReference>
<proteinExistence type="predicted"/>
<dbReference type="STRING" id="329726.AM1_0043"/>
<dbReference type="Gene3D" id="1.25.10.10">
    <property type="entry name" value="Leucine-rich Repeat Variant"/>
    <property type="match status" value="2"/>
</dbReference>
<dbReference type="RefSeq" id="WP_012160752.1">
    <property type="nucleotide sequence ID" value="NC_009925.1"/>
</dbReference>
<evidence type="ECO:0000313" key="3">
    <source>
        <dbReference type="EMBL" id="ABW25131.1"/>
    </source>
</evidence>
<evidence type="ECO:0000256" key="1">
    <source>
        <dbReference type="ARBA" id="ARBA00022549"/>
    </source>
</evidence>
<dbReference type="KEGG" id="amr:AM1_0043"/>
<sequence length="221" mass="23906">MPHPRLQELTLKLKSENASDRLLALVALRSLPSAETFPLIKPMLFDDYLPVRSMAIRSLIHHPSAESVSLLVQLLDDPNYEIRAGAAGALGHVGDHDIVQALSRVFLEDTEWLVCFSAAVSLGNLKDPGAYAVLLHALDHPETIVQQAAIAALGEIKAFDALESLLPFVQAEDWMIRKSLATTLGNLPGPKSISALKYLAKDDNPQVAAAATVALELIHEP</sequence>
<dbReference type="PANTHER" id="PTHR12697:SF39">
    <property type="entry name" value="SLR1687 PROTEIN"/>
    <property type="match status" value="1"/>
</dbReference>
<dbReference type="OrthoDB" id="508269at2"/>
<evidence type="ECO:0000313" key="4">
    <source>
        <dbReference type="Proteomes" id="UP000000268"/>
    </source>
</evidence>
<dbReference type="Pfam" id="PF13646">
    <property type="entry name" value="HEAT_2"/>
    <property type="match status" value="1"/>
</dbReference>
<dbReference type="EMBL" id="CP000828">
    <property type="protein sequence ID" value="ABW25131.1"/>
    <property type="molecule type" value="Genomic_DNA"/>
</dbReference>
<keyword evidence="4" id="KW-1185">Reference proteome</keyword>
<dbReference type="InterPro" id="IPR004155">
    <property type="entry name" value="PBS_lyase_HEAT"/>
</dbReference>
<dbReference type="GO" id="GO:0030089">
    <property type="term" value="C:phycobilisome"/>
    <property type="evidence" value="ECO:0007669"/>
    <property type="project" value="UniProtKB-KW"/>
</dbReference>
<dbReference type="PANTHER" id="PTHR12697">
    <property type="entry name" value="PBS LYASE HEAT-LIKE PROTEIN"/>
    <property type="match status" value="1"/>
</dbReference>